<feature type="domain" description="Pyrrolo-quinoline quinone repeat" evidence="2">
    <location>
        <begin position="89"/>
        <end position="332"/>
    </location>
</feature>
<dbReference type="InterPro" id="IPR015943">
    <property type="entry name" value="WD40/YVTN_repeat-like_dom_sf"/>
</dbReference>
<keyword evidence="4" id="KW-1185">Reference proteome</keyword>
<keyword evidence="1" id="KW-0732">Signal</keyword>
<evidence type="ECO:0000313" key="4">
    <source>
        <dbReference type="Proteomes" id="UP000317429"/>
    </source>
</evidence>
<sequence length="419" mass="45057" precursor="true">MPSAMLRSCAFVLITAASLSAPTLAVNSWPQWQGPHRNGLNDESGLLQTWSQGGPKLLWMSRAGGEGYAGPAVVGGKLFTMGARGGEEFVIAIDTATGNELWTAKIAPQAKHGWGVGPQGTPSIDNGRVYALGSQGTLVCVAADDGSEFWRTSMHDFGGKDPKWKFAESPLVDGDFVLCTPGGERGAIVALDKQSGDLRWQTESLTDPAHYSSIIPAQIHGHQQYVQLLDKQLVGLSPANGAVLWQHPWPGSTATIPTPIASGDKVYATCGYGVGCALVRIGEENTATEVYANKTMKNKHGGVILLDGALFGHSDGIGWVCQDFETGKLVWRERGALEMGGIGYADGRFYCVGEDTGDVVLIDASTDGWNERGRFTLSPQTQQRQSKGKIWTHPVIVNGMLFLRDQELIYCYDVRADQD</sequence>
<organism evidence="3 4">
    <name type="scientific">Pirellulimonas nuda</name>
    <dbReference type="NCBI Taxonomy" id="2528009"/>
    <lineage>
        <taxon>Bacteria</taxon>
        <taxon>Pseudomonadati</taxon>
        <taxon>Planctomycetota</taxon>
        <taxon>Planctomycetia</taxon>
        <taxon>Pirellulales</taxon>
        <taxon>Lacipirellulaceae</taxon>
        <taxon>Pirellulimonas</taxon>
    </lineage>
</organism>
<dbReference type="SMART" id="SM00564">
    <property type="entry name" value="PQQ"/>
    <property type="match status" value="3"/>
</dbReference>
<evidence type="ECO:0000313" key="3">
    <source>
        <dbReference type="EMBL" id="QDU88694.1"/>
    </source>
</evidence>
<accession>A0A518DB33</accession>
<dbReference type="PANTHER" id="PTHR34512:SF30">
    <property type="entry name" value="OUTER MEMBRANE PROTEIN ASSEMBLY FACTOR BAMB"/>
    <property type="match status" value="1"/>
</dbReference>
<evidence type="ECO:0000259" key="2">
    <source>
        <dbReference type="Pfam" id="PF13360"/>
    </source>
</evidence>
<name>A0A518DB33_9BACT</name>
<dbReference type="InterPro" id="IPR011047">
    <property type="entry name" value="Quinoprotein_ADH-like_sf"/>
</dbReference>
<dbReference type="Proteomes" id="UP000317429">
    <property type="component" value="Chromosome"/>
</dbReference>
<gene>
    <name evidence="3" type="ORF">Pla175_20750</name>
</gene>
<evidence type="ECO:0000256" key="1">
    <source>
        <dbReference type="SAM" id="SignalP"/>
    </source>
</evidence>
<dbReference type="Gene3D" id="2.40.10.480">
    <property type="match status" value="1"/>
</dbReference>
<protein>
    <submittedName>
        <fullName evidence="3">Outer membrane biogenesis protein BamB</fullName>
    </submittedName>
</protein>
<proteinExistence type="predicted"/>
<dbReference type="Pfam" id="PF13360">
    <property type="entry name" value="PQQ_2"/>
    <property type="match status" value="1"/>
</dbReference>
<dbReference type="PANTHER" id="PTHR34512">
    <property type="entry name" value="CELL SURFACE PROTEIN"/>
    <property type="match status" value="1"/>
</dbReference>
<dbReference type="InterPro" id="IPR018391">
    <property type="entry name" value="PQQ_b-propeller_rpt"/>
</dbReference>
<dbReference type="EMBL" id="CP036291">
    <property type="protein sequence ID" value="QDU88694.1"/>
    <property type="molecule type" value="Genomic_DNA"/>
</dbReference>
<feature type="chain" id="PRO_5022120670" evidence="1">
    <location>
        <begin position="26"/>
        <end position="419"/>
    </location>
</feature>
<dbReference type="Gene3D" id="2.130.10.10">
    <property type="entry name" value="YVTN repeat-like/Quinoprotein amine dehydrogenase"/>
    <property type="match status" value="1"/>
</dbReference>
<dbReference type="AlphaFoldDB" id="A0A518DB33"/>
<dbReference type="SUPFAM" id="SSF50998">
    <property type="entry name" value="Quinoprotein alcohol dehydrogenase-like"/>
    <property type="match status" value="1"/>
</dbReference>
<reference evidence="3 4" key="1">
    <citation type="submission" date="2019-02" db="EMBL/GenBank/DDBJ databases">
        <title>Deep-cultivation of Planctomycetes and their phenomic and genomic characterization uncovers novel biology.</title>
        <authorList>
            <person name="Wiegand S."/>
            <person name="Jogler M."/>
            <person name="Boedeker C."/>
            <person name="Pinto D."/>
            <person name="Vollmers J."/>
            <person name="Rivas-Marin E."/>
            <person name="Kohn T."/>
            <person name="Peeters S.H."/>
            <person name="Heuer A."/>
            <person name="Rast P."/>
            <person name="Oberbeckmann S."/>
            <person name="Bunk B."/>
            <person name="Jeske O."/>
            <person name="Meyerdierks A."/>
            <person name="Storesund J.E."/>
            <person name="Kallscheuer N."/>
            <person name="Luecker S."/>
            <person name="Lage O.M."/>
            <person name="Pohl T."/>
            <person name="Merkel B.J."/>
            <person name="Hornburger P."/>
            <person name="Mueller R.-W."/>
            <person name="Bruemmer F."/>
            <person name="Labrenz M."/>
            <person name="Spormann A.M."/>
            <person name="Op den Camp H."/>
            <person name="Overmann J."/>
            <person name="Amann R."/>
            <person name="Jetten M.S.M."/>
            <person name="Mascher T."/>
            <person name="Medema M.H."/>
            <person name="Devos D.P."/>
            <person name="Kaster A.-K."/>
            <person name="Ovreas L."/>
            <person name="Rohde M."/>
            <person name="Galperin M.Y."/>
            <person name="Jogler C."/>
        </authorList>
    </citation>
    <scope>NUCLEOTIDE SEQUENCE [LARGE SCALE GENOMIC DNA]</scope>
    <source>
        <strain evidence="3 4">Pla175</strain>
    </source>
</reference>
<dbReference type="KEGG" id="pnd:Pla175_20750"/>
<dbReference type="InterPro" id="IPR002372">
    <property type="entry name" value="PQQ_rpt_dom"/>
</dbReference>
<feature type="signal peptide" evidence="1">
    <location>
        <begin position="1"/>
        <end position="25"/>
    </location>
</feature>